<evidence type="ECO:0000313" key="2">
    <source>
        <dbReference type="EMBL" id="KAF7822485.1"/>
    </source>
</evidence>
<keyword evidence="1" id="KW-1133">Transmembrane helix</keyword>
<evidence type="ECO:0000256" key="1">
    <source>
        <dbReference type="SAM" id="Phobius"/>
    </source>
</evidence>
<organism evidence="2 3">
    <name type="scientific">Senna tora</name>
    <dbReference type="NCBI Taxonomy" id="362788"/>
    <lineage>
        <taxon>Eukaryota</taxon>
        <taxon>Viridiplantae</taxon>
        <taxon>Streptophyta</taxon>
        <taxon>Embryophyta</taxon>
        <taxon>Tracheophyta</taxon>
        <taxon>Spermatophyta</taxon>
        <taxon>Magnoliopsida</taxon>
        <taxon>eudicotyledons</taxon>
        <taxon>Gunneridae</taxon>
        <taxon>Pentapetalae</taxon>
        <taxon>rosids</taxon>
        <taxon>fabids</taxon>
        <taxon>Fabales</taxon>
        <taxon>Fabaceae</taxon>
        <taxon>Caesalpinioideae</taxon>
        <taxon>Cassia clade</taxon>
        <taxon>Senna</taxon>
    </lineage>
</organism>
<keyword evidence="1" id="KW-0472">Membrane</keyword>
<gene>
    <name evidence="2" type="ORF">G2W53_020629</name>
</gene>
<dbReference type="Proteomes" id="UP000634136">
    <property type="component" value="Unassembled WGS sequence"/>
</dbReference>
<keyword evidence="3" id="KW-1185">Reference proteome</keyword>
<keyword evidence="1" id="KW-0812">Transmembrane</keyword>
<comment type="caution">
    <text evidence="2">The sequence shown here is derived from an EMBL/GenBank/DDBJ whole genome shotgun (WGS) entry which is preliminary data.</text>
</comment>
<dbReference type="AlphaFoldDB" id="A0A834WGG5"/>
<feature type="transmembrane region" description="Helical" evidence="1">
    <location>
        <begin position="69"/>
        <end position="92"/>
    </location>
</feature>
<accession>A0A834WGG5</accession>
<reference evidence="2" key="1">
    <citation type="submission" date="2020-09" db="EMBL/GenBank/DDBJ databases">
        <title>Genome-Enabled Discovery of Anthraquinone Biosynthesis in Senna tora.</title>
        <authorList>
            <person name="Kang S.-H."/>
            <person name="Pandey R.P."/>
            <person name="Lee C.-M."/>
            <person name="Sim J.-S."/>
            <person name="Jeong J.-T."/>
            <person name="Choi B.-S."/>
            <person name="Jung M."/>
            <person name="Ginzburg D."/>
            <person name="Zhao K."/>
            <person name="Won S.Y."/>
            <person name="Oh T.-J."/>
            <person name="Yu Y."/>
            <person name="Kim N.-H."/>
            <person name="Lee O.R."/>
            <person name="Lee T.-H."/>
            <person name="Bashyal P."/>
            <person name="Kim T.-S."/>
            <person name="Lee W.-H."/>
            <person name="Kawkins C."/>
            <person name="Kim C.-K."/>
            <person name="Kim J.S."/>
            <person name="Ahn B.O."/>
            <person name="Rhee S.Y."/>
            <person name="Sohng J.K."/>
        </authorList>
    </citation>
    <scope>NUCLEOTIDE SEQUENCE</scope>
    <source>
        <tissue evidence="2">Leaf</tissue>
    </source>
</reference>
<proteinExistence type="predicted"/>
<dbReference type="EMBL" id="JAAIUW010000007">
    <property type="protein sequence ID" value="KAF7822485.1"/>
    <property type="molecule type" value="Genomic_DNA"/>
</dbReference>
<evidence type="ECO:0000313" key="3">
    <source>
        <dbReference type="Proteomes" id="UP000634136"/>
    </source>
</evidence>
<sequence>MNERNTWKLALMISVSGYPALARGEAPYVSAPPPIPPNPILILEVEVDPTPNIPHPRAMMASGRDVVPLFVAVASSIAAFEFLFLSTFISLFSQYCKGF</sequence>
<protein>
    <submittedName>
        <fullName evidence="2">Uncharacterized protein</fullName>
    </submittedName>
</protein>
<name>A0A834WGG5_9FABA</name>